<gene>
    <name evidence="2" type="ORF">UFOPK2370_00419</name>
</gene>
<sequence>MSANKFGRVDAENNVYVFELGSERKVGQYPKVSAEAAMAFFETKFADLEAQVRILEQRIKSNVVASNLMSQFKKLTADLVAPNAVGDLNSLRTRVAALEAKINELSAQRSAANKEAAVAALKSRLDLAEAAEAIANQDSTKTQWKQSSEKMAELFVQWQAVQKSGPKVSKADADPIWKRFSVARTKFEAGKRAFFAGIDSANKAVRANKVEIVEQAEKLATGGSDATSEYRKLLDAWKAAGRTPGKSDDALWVRFKAAGDAIYAARQVTAASESGEQGANLAAKLELLKTYSSIDPSSGLEAAKKSLQELQKKWEKIGKVPKDKIREVEDKLRAIESRVKAAEQDQWRKSDPASIDRSNSVISQLETAIAKLESELVKATASGDKKKIDNATEALEARKAWLATVKASAN</sequence>
<protein>
    <submittedName>
        <fullName evidence="2">Unannotated protein</fullName>
    </submittedName>
</protein>
<name>A0A6J6N995_9ZZZZ</name>
<reference evidence="2" key="1">
    <citation type="submission" date="2020-05" db="EMBL/GenBank/DDBJ databases">
        <authorList>
            <person name="Chiriac C."/>
            <person name="Salcher M."/>
            <person name="Ghai R."/>
            <person name="Kavagutti S V."/>
        </authorList>
    </citation>
    <scope>NUCLEOTIDE SEQUENCE</scope>
</reference>
<keyword evidence="1" id="KW-0175">Coiled coil</keyword>
<evidence type="ECO:0000313" key="2">
    <source>
        <dbReference type="EMBL" id="CAB4682686.1"/>
    </source>
</evidence>
<dbReference type="InterPro" id="IPR007139">
    <property type="entry name" value="DUF349"/>
</dbReference>
<dbReference type="AlphaFoldDB" id="A0A6J6N995"/>
<evidence type="ECO:0000256" key="1">
    <source>
        <dbReference type="SAM" id="Coils"/>
    </source>
</evidence>
<organism evidence="2">
    <name type="scientific">freshwater metagenome</name>
    <dbReference type="NCBI Taxonomy" id="449393"/>
    <lineage>
        <taxon>unclassified sequences</taxon>
        <taxon>metagenomes</taxon>
        <taxon>ecological metagenomes</taxon>
    </lineage>
</organism>
<feature type="coiled-coil region" evidence="1">
    <location>
        <begin position="88"/>
        <end position="131"/>
    </location>
</feature>
<dbReference type="EMBL" id="CAEZXK010000007">
    <property type="protein sequence ID" value="CAB4682686.1"/>
    <property type="molecule type" value="Genomic_DNA"/>
</dbReference>
<accession>A0A6J6N995</accession>
<proteinExistence type="predicted"/>
<dbReference type="Pfam" id="PF03993">
    <property type="entry name" value="DUF349"/>
    <property type="match status" value="3"/>
</dbReference>
<feature type="coiled-coil region" evidence="1">
    <location>
        <begin position="325"/>
        <end position="382"/>
    </location>
</feature>